<gene>
    <name evidence="1" type="ordered locus">HMPREF0868_1059</name>
</gene>
<dbReference type="EMBL" id="CP001850">
    <property type="protein sequence ID" value="ADC90927.1"/>
    <property type="molecule type" value="Genomic_DNA"/>
</dbReference>
<dbReference type="HOGENOM" id="CLU_027481_0_0_9"/>
<protein>
    <submittedName>
        <fullName evidence="1">Uncharacterized protein</fullName>
    </submittedName>
</protein>
<dbReference type="Proteomes" id="UP000008234">
    <property type="component" value="Chromosome"/>
</dbReference>
<dbReference type="OrthoDB" id="2846443at2"/>
<dbReference type="AlphaFoldDB" id="D3R2E8"/>
<accession>D3R2E8</accession>
<dbReference type="eggNOG" id="ENOG502Z8SZ">
    <property type="taxonomic scope" value="Bacteria"/>
</dbReference>
<dbReference type="KEGG" id="clo:HMPREF0868_1059"/>
<sequence length="644" mass="76712">MDSQYIGAKFYSKSDLSIGRNLEKAEKIINVFDETNTGYTINNILEMYNICLLFDSKVMLQSWSEEYYRKLTSVANSFRPIIGRFFSDIDYLCIKTFYPETSIHYRDSFWDVFETYKIYKNISPEEFISLLEIFNVPLYIILEHKDIVQYYNNEISDYMKQSKSSAEILISHHLASKERNHKIYYIPSALQTNRRIKIIEKYIDREDANPNYLFLLSKSRGTKEFPISDKIRLKSKRQHERIVEKSFESGTGFSFGAIVGFSNNKEEIDVSYEDELNPKIIYSRLWLEENLDNPTLLNNFIYLFEYVDRFFRSTFPSNKNHIGSLERLVGVKGNREYAIGASFMLKEMISSMQIRAYYNELHKLDKRLENIFKWFFEEYLNKEFKAEGFSLLIPSSESSFLEKMRTMCSELDSILRQFMFFVNNGEIDMELLEISRNSPLIEDIPSFFVKKYGYIVDTELLNISYLLFSDQSELAYVESKKDYNNFADLIKNEDMLFSDFFEYQVLSLNWLKDKNIIHEDKYGYIRFRMEIVRILEDFYNNDVICLSYYKNSDLLDELITNKKVIFESTLFSKPEQDYLNYILNDRQFDNGPAIRNKYLHGNNTQRIEEHESDYYQLLKIFALMVIKINEEFCLKDDLTNDDNL</sequence>
<reference evidence="2" key="1">
    <citation type="submission" date="2009-12" db="EMBL/GenBank/DDBJ databases">
        <title>Sequence of Clostridiales genomosp. BVAB3 str. UPII9-5.</title>
        <authorList>
            <person name="Madupu R."/>
            <person name="Durkin A.S."/>
            <person name="Torralba M."/>
            <person name="Methe B."/>
            <person name="Sutton G.G."/>
            <person name="Strausberg R.L."/>
            <person name="Nelson K.E."/>
        </authorList>
    </citation>
    <scope>NUCLEOTIDE SEQUENCE [LARGE SCALE GENOMIC DNA]</scope>
    <source>
        <strain evidence="2">UPII9-5</strain>
    </source>
</reference>
<dbReference type="RefSeq" id="WP_012993256.1">
    <property type="nucleotide sequence ID" value="NC_013895.2"/>
</dbReference>
<name>D3R2E8_MAGIU</name>
<keyword evidence="2" id="KW-1185">Reference proteome</keyword>
<evidence type="ECO:0000313" key="2">
    <source>
        <dbReference type="Proteomes" id="UP000008234"/>
    </source>
</evidence>
<organism evidence="1 2">
    <name type="scientific">Mageeibacillus indolicus (strain UPII9-5)</name>
    <name type="common">Clostridiales genomosp. BVAB3 (strain UPII9-5)</name>
    <dbReference type="NCBI Taxonomy" id="699246"/>
    <lineage>
        <taxon>Bacteria</taxon>
        <taxon>Bacillati</taxon>
        <taxon>Bacillota</taxon>
        <taxon>Clostridia</taxon>
        <taxon>Eubacteriales</taxon>
        <taxon>Oscillospiraceae</taxon>
        <taxon>Mageeibacillus</taxon>
    </lineage>
</organism>
<dbReference type="STRING" id="699246.HMPREF0868_1059"/>
<proteinExistence type="predicted"/>
<evidence type="ECO:0000313" key="1">
    <source>
        <dbReference type="EMBL" id="ADC90927.1"/>
    </source>
</evidence>